<evidence type="ECO:0000259" key="2">
    <source>
        <dbReference type="PROSITE" id="PS50887"/>
    </source>
</evidence>
<dbReference type="InterPro" id="IPR000160">
    <property type="entry name" value="GGDEF_dom"/>
</dbReference>
<dbReference type="GO" id="GO:0043709">
    <property type="term" value="P:cell adhesion involved in single-species biofilm formation"/>
    <property type="evidence" value="ECO:0007669"/>
    <property type="project" value="TreeGrafter"/>
</dbReference>
<feature type="transmembrane region" description="Helical" evidence="1">
    <location>
        <begin position="60"/>
        <end position="80"/>
    </location>
</feature>
<gene>
    <name evidence="3" type="ORF">LCGC14_0339700</name>
</gene>
<feature type="domain" description="GGDEF" evidence="2">
    <location>
        <begin position="127"/>
        <end position="259"/>
    </location>
</feature>
<dbReference type="CDD" id="cd01949">
    <property type="entry name" value="GGDEF"/>
    <property type="match status" value="1"/>
</dbReference>
<dbReference type="SUPFAM" id="SSF55073">
    <property type="entry name" value="Nucleotide cyclase"/>
    <property type="match status" value="1"/>
</dbReference>
<keyword evidence="1" id="KW-0472">Membrane</keyword>
<keyword evidence="1" id="KW-0812">Transmembrane</keyword>
<organism evidence="3">
    <name type="scientific">marine sediment metagenome</name>
    <dbReference type="NCBI Taxonomy" id="412755"/>
    <lineage>
        <taxon>unclassified sequences</taxon>
        <taxon>metagenomes</taxon>
        <taxon>ecological metagenomes</taxon>
    </lineage>
</organism>
<dbReference type="SMART" id="SM00267">
    <property type="entry name" value="GGDEF"/>
    <property type="match status" value="1"/>
</dbReference>
<dbReference type="Gene3D" id="3.30.70.270">
    <property type="match status" value="1"/>
</dbReference>
<dbReference type="PANTHER" id="PTHR45138:SF9">
    <property type="entry name" value="DIGUANYLATE CYCLASE DGCM-RELATED"/>
    <property type="match status" value="1"/>
</dbReference>
<dbReference type="GO" id="GO:0052621">
    <property type="term" value="F:diguanylate cyclase activity"/>
    <property type="evidence" value="ECO:0007669"/>
    <property type="project" value="TreeGrafter"/>
</dbReference>
<dbReference type="NCBIfam" id="TIGR00254">
    <property type="entry name" value="GGDEF"/>
    <property type="match status" value="1"/>
</dbReference>
<dbReference type="GO" id="GO:1902201">
    <property type="term" value="P:negative regulation of bacterial-type flagellum-dependent cell motility"/>
    <property type="evidence" value="ECO:0007669"/>
    <property type="project" value="TreeGrafter"/>
</dbReference>
<dbReference type="PANTHER" id="PTHR45138">
    <property type="entry name" value="REGULATORY COMPONENTS OF SENSORY TRANSDUCTION SYSTEM"/>
    <property type="match status" value="1"/>
</dbReference>
<accession>A0A0F9W1F9</accession>
<proteinExistence type="predicted"/>
<evidence type="ECO:0000256" key="1">
    <source>
        <dbReference type="SAM" id="Phobius"/>
    </source>
</evidence>
<name>A0A0F9W1F9_9ZZZZ</name>
<comment type="caution">
    <text evidence="3">The sequence shown here is derived from an EMBL/GenBank/DDBJ whole genome shotgun (WGS) entry which is preliminary data.</text>
</comment>
<dbReference type="InterPro" id="IPR043128">
    <property type="entry name" value="Rev_trsase/Diguanyl_cyclase"/>
</dbReference>
<dbReference type="GO" id="GO:0005886">
    <property type="term" value="C:plasma membrane"/>
    <property type="evidence" value="ECO:0007669"/>
    <property type="project" value="TreeGrafter"/>
</dbReference>
<evidence type="ECO:0000313" key="3">
    <source>
        <dbReference type="EMBL" id="KKN79511.1"/>
    </source>
</evidence>
<dbReference type="InterPro" id="IPR050469">
    <property type="entry name" value="Diguanylate_Cyclase"/>
</dbReference>
<sequence length="277" mass="29479">MQVNPPAEKPARSPLRPAFAHIRTICGEFLVLVAAMTLMSGTAGFYLFRGFGQPVMMTAALFAFAVPLVTALPYVVYLAVRLNSLMSDNAGLQRAATTDRLTGLLNRAGFEGEIRRHIATLERKQQGGLMLLVVDADNFKQINDRLGHPTGDQALKAIATELRHSIRVGDALGRIGGEEFAISLPCANIGQGRTVAERLRLAINAISVGEGDDTIRLSVSVGGAFSAAPQSFDVIYAAADSNLYQAKQAGRNRSTISAMGNAHGYLRDAGKSVPATP</sequence>
<feature type="transmembrane region" description="Helical" evidence="1">
    <location>
        <begin position="29"/>
        <end position="48"/>
    </location>
</feature>
<protein>
    <recommendedName>
        <fullName evidence="2">GGDEF domain-containing protein</fullName>
    </recommendedName>
</protein>
<keyword evidence="1" id="KW-1133">Transmembrane helix</keyword>
<dbReference type="FunFam" id="3.30.70.270:FF:000001">
    <property type="entry name" value="Diguanylate cyclase domain protein"/>
    <property type="match status" value="1"/>
</dbReference>
<dbReference type="Pfam" id="PF00990">
    <property type="entry name" value="GGDEF"/>
    <property type="match status" value="1"/>
</dbReference>
<dbReference type="EMBL" id="LAZR01000246">
    <property type="protein sequence ID" value="KKN79511.1"/>
    <property type="molecule type" value="Genomic_DNA"/>
</dbReference>
<dbReference type="InterPro" id="IPR029787">
    <property type="entry name" value="Nucleotide_cyclase"/>
</dbReference>
<reference evidence="3" key="1">
    <citation type="journal article" date="2015" name="Nature">
        <title>Complex archaea that bridge the gap between prokaryotes and eukaryotes.</title>
        <authorList>
            <person name="Spang A."/>
            <person name="Saw J.H."/>
            <person name="Jorgensen S.L."/>
            <person name="Zaremba-Niedzwiedzka K."/>
            <person name="Martijn J."/>
            <person name="Lind A.E."/>
            <person name="van Eijk R."/>
            <person name="Schleper C."/>
            <person name="Guy L."/>
            <person name="Ettema T.J."/>
        </authorList>
    </citation>
    <scope>NUCLEOTIDE SEQUENCE</scope>
</reference>
<dbReference type="AlphaFoldDB" id="A0A0F9W1F9"/>
<dbReference type="PROSITE" id="PS50887">
    <property type="entry name" value="GGDEF"/>
    <property type="match status" value="1"/>
</dbReference>